<dbReference type="EMBL" id="JAOWLA010000007">
    <property type="protein sequence ID" value="MCV2864857.1"/>
    <property type="molecule type" value="Genomic_DNA"/>
</dbReference>
<evidence type="ECO:0000313" key="11">
    <source>
        <dbReference type="EMBL" id="MCV2864857.1"/>
    </source>
</evidence>
<keyword evidence="12" id="KW-1185">Reference proteome</keyword>
<feature type="domain" description="Carbamoyl-phosphate synthase small subunit N-terminal" evidence="10">
    <location>
        <begin position="11"/>
        <end position="141"/>
    </location>
</feature>
<dbReference type="InterPro" id="IPR035686">
    <property type="entry name" value="CPSase_GATase1"/>
</dbReference>
<dbReference type="SUPFAM" id="SSF52021">
    <property type="entry name" value="Carbamoyl phosphate synthetase, small subunit N-terminal domain"/>
    <property type="match status" value="1"/>
</dbReference>
<evidence type="ECO:0000256" key="4">
    <source>
        <dbReference type="ARBA" id="ARBA00022741"/>
    </source>
</evidence>
<feature type="binding site" evidence="9">
    <location>
        <position position="55"/>
    </location>
    <ligand>
        <name>L-glutamine</name>
        <dbReference type="ChEBI" id="CHEBI:58359"/>
    </ligand>
</feature>
<dbReference type="InterPro" id="IPR050472">
    <property type="entry name" value="Anth_synth/Amidotransfase"/>
</dbReference>
<accession>A0ABT2Z148</accession>
<dbReference type="Gene3D" id="3.50.30.20">
    <property type="entry name" value="Carbamoyl-phosphate synthase small subunit, N-terminal domain"/>
    <property type="match status" value="1"/>
</dbReference>
<dbReference type="PRINTS" id="PR00096">
    <property type="entry name" value="GATASE"/>
</dbReference>
<evidence type="ECO:0000256" key="2">
    <source>
        <dbReference type="ARBA" id="ARBA00007800"/>
    </source>
</evidence>
<dbReference type="HAMAP" id="MF_01209">
    <property type="entry name" value="CPSase_S_chain"/>
    <property type="match status" value="1"/>
</dbReference>
<feature type="binding site" evidence="9">
    <location>
        <position position="278"/>
    </location>
    <ligand>
        <name>L-glutamine</name>
        <dbReference type="ChEBI" id="CHEBI:58359"/>
    </ligand>
</feature>
<feature type="binding site" evidence="9">
    <location>
        <position position="281"/>
    </location>
    <ligand>
        <name>L-glutamine</name>
        <dbReference type="ChEBI" id="CHEBI:58359"/>
    </ligand>
</feature>
<feature type="binding site" evidence="9">
    <location>
        <position position="248"/>
    </location>
    <ligand>
        <name>L-glutamine</name>
        <dbReference type="ChEBI" id="CHEBI:58359"/>
    </ligand>
</feature>
<feature type="binding site" evidence="9">
    <location>
        <position position="319"/>
    </location>
    <ligand>
        <name>L-glutamine</name>
        <dbReference type="ChEBI" id="CHEBI:58359"/>
    </ligand>
</feature>
<comment type="pathway">
    <text evidence="9">Pyrimidine metabolism; UMP biosynthesis via de novo pathway; (S)-dihydroorotate from bicarbonate: step 1/3.</text>
</comment>
<evidence type="ECO:0000256" key="5">
    <source>
        <dbReference type="ARBA" id="ARBA00022840"/>
    </source>
</evidence>
<dbReference type="SUPFAM" id="SSF52317">
    <property type="entry name" value="Class I glutamine amidotransferase-like"/>
    <property type="match status" value="1"/>
</dbReference>
<dbReference type="Proteomes" id="UP001652503">
    <property type="component" value="Unassembled WGS sequence"/>
</dbReference>
<keyword evidence="5 9" id="KW-0067">ATP-binding</keyword>
<dbReference type="PANTHER" id="PTHR43418:SF7">
    <property type="entry name" value="CARBAMOYL-PHOSPHATE SYNTHASE SMALL CHAIN"/>
    <property type="match status" value="1"/>
</dbReference>
<dbReference type="InterPro" id="IPR017926">
    <property type="entry name" value="GATASE"/>
</dbReference>
<comment type="pathway">
    <text evidence="1 9">Amino-acid biosynthesis; L-arginine biosynthesis; carbamoyl phosphate from bicarbonate: step 1/1.</text>
</comment>
<feature type="binding site" evidence="9">
    <location>
        <position position="250"/>
    </location>
    <ligand>
        <name>L-glutamine</name>
        <dbReference type="ChEBI" id="CHEBI:58359"/>
    </ligand>
</feature>
<dbReference type="InterPro" id="IPR036480">
    <property type="entry name" value="CarbP_synth_ssu_N_sf"/>
</dbReference>
<dbReference type="EC" id="6.3.5.5" evidence="9"/>
<dbReference type="PRINTS" id="PR00099">
    <property type="entry name" value="CPSGATASE"/>
</dbReference>
<dbReference type="SMART" id="SM01097">
    <property type="entry name" value="CPSase_sm_chain"/>
    <property type="match status" value="1"/>
</dbReference>
<reference evidence="11 12" key="1">
    <citation type="submission" date="2022-10" db="EMBL/GenBank/DDBJ databases">
        <title>Defluviimonas sp. nov., isolated from ocean surface water.</title>
        <authorList>
            <person name="He W."/>
            <person name="Wang L."/>
            <person name="Zhang D.-F."/>
        </authorList>
    </citation>
    <scope>NUCLEOTIDE SEQUENCE [LARGE SCALE GENOMIC DNA]</scope>
    <source>
        <strain evidence="11 12">WL0075</strain>
    </source>
</reference>
<evidence type="ECO:0000256" key="8">
    <source>
        <dbReference type="ARBA" id="ARBA00048816"/>
    </source>
</evidence>
<dbReference type="InterPro" id="IPR006274">
    <property type="entry name" value="CarbamoylP_synth_ssu"/>
</dbReference>
<dbReference type="PROSITE" id="PS51273">
    <property type="entry name" value="GATASE_TYPE_1"/>
    <property type="match status" value="1"/>
</dbReference>
<dbReference type="InterPro" id="IPR029062">
    <property type="entry name" value="Class_I_gatase-like"/>
</dbReference>
<dbReference type="RefSeq" id="WP_263721379.1">
    <property type="nucleotide sequence ID" value="NZ_JAOWLA010000007.1"/>
</dbReference>
<feature type="binding site" evidence="9">
    <location>
        <position position="322"/>
    </location>
    <ligand>
        <name>L-glutamine</name>
        <dbReference type="ChEBI" id="CHEBI:58359"/>
    </ligand>
</feature>
<dbReference type="Pfam" id="PF00117">
    <property type="entry name" value="GATase"/>
    <property type="match status" value="1"/>
</dbReference>
<dbReference type="CDD" id="cd01744">
    <property type="entry name" value="GATase1_CPSase"/>
    <property type="match status" value="1"/>
</dbReference>
<comment type="caution">
    <text evidence="11">The sequence shown here is derived from an EMBL/GenBank/DDBJ whole genome shotgun (WGS) entry which is preliminary data.</text>
</comment>
<keyword evidence="3 9" id="KW-0436">Ligase</keyword>
<keyword evidence="7 9" id="KW-0665">Pyrimidine biosynthesis</keyword>
<protein>
    <recommendedName>
        <fullName evidence="9">Carbamoyl phosphate synthase small chain</fullName>
        <ecNumber evidence="9">6.3.5.5</ecNumber>
    </recommendedName>
    <alternativeName>
        <fullName evidence="9">Carbamoyl phosphate synthetase glutamine chain</fullName>
    </alternativeName>
</protein>
<proteinExistence type="inferred from homology"/>
<feature type="active site" description="Nucleophile" evidence="9">
    <location>
        <position position="277"/>
    </location>
</feature>
<evidence type="ECO:0000256" key="1">
    <source>
        <dbReference type="ARBA" id="ARBA00005077"/>
    </source>
</evidence>
<keyword evidence="4 9" id="KW-0547">Nucleotide-binding</keyword>
<name>A0ABT2Z148_9RHOB</name>
<feature type="active site" evidence="9">
    <location>
        <position position="363"/>
    </location>
</feature>
<evidence type="ECO:0000256" key="7">
    <source>
        <dbReference type="ARBA" id="ARBA00022975"/>
    </source>
</evidence>
<feature type="binding site" evidence="9">
    <location>
        <position position="321"/>
    </location>
    <ligand>
        <name>L-glutamine</name>
        <dbReference type="ChEBI" id="CHEBI:58359"/>
    </ligand>
</feature>
<comment type="catalytic activity">
    <reaction evidence="9">
        <text>L-glutamine + H2O = L-glutamate + NH4(+)</text>
        <dbReference type="Rhea" id="RHEA:15889"/>
        <dbReference type="ChEBI" id="CHEBI:15377"/>
        <dbReference type="ChEBI" id="CHEBI:28938"/>
        <dbReference type="ChEBI" id="CHEBI:29985"/>
        <dbReference type="ChEBI" id="CHEBI:58359"/>
    </reaction>
</comment>
<evidence type="ECO:0000256" key="6">
    <source>
        <dbReference type="ARBA" id="ARBA00022962"/>
    </source>
</evidence>
<comment type="catalytic activity">
    <reaction evidence="8 9">
        <text>hydrogencarbonate + L-glutamine + 2 ATP + H2O = carbamoyl phosphate + L-glutamate + 2 ADP + phosphate + 2 H(+)</text>
        <dbReference type="Rhea" id="RHEA:18633"/>
        <dbReference type="ChEBI" id="CHEBI:15377"/>
        <dbReference type="ChEBI" id="CHEBI:15378"/>
        <dbReference type="ChEBI" id="CHEBI:17544"/>
        <dbReference type="ChEBI" id="CHEBI:29985"/>
        <dbReference type="ChEBI" id="CHEBI:30616"/>
        <dbReference type="ChEBI" id="CHEBI:43474"/>
        <dbReference type="ChEBI" id="CHEBI:58228"/>
        <dbReference type="ChEBI" id="CHEBI:58359"/>
        <dbReference type="ChEBI" id="CHEBI:456216"/>
        <dbReference type="EC" id="6.3.5.5"/>
    </reaction>
</comment>
<sequence>MPQSQEPTARPTACLALADGTLFFGHGFGATGETVAELCFNTAMTGYQEIMTDPSYAGQVVTFTFPHIGNVGVNPEDDEAAEPVAAGMVVKWDPTEPSNWRAVEELTSWLTRRGRIGIGGLDTRRLTRAIRQQGAPHVALAHDPSGNFDVAALVAKARAWSGLVGLDLAKDVTCVQSYRWDEARWAWPQGYTRREGEGLRVVAIDYGAKRNILRCLASAGCDVTVLPATATAEEVLALNPEGVFLSNGPGDPAATGAYAVPMIQGVLERELPVFGICLGHQMLALALGAKTIKMNHGHHGANHPVKDLESGKVEITSMNHGFAVDSQTLPAGVVETHVSLFDGSNCGIRIADRPVFSVQHHPEASPGPQDSFYLFERFAQAMRARRAA</sequence>
<feature type="region of interest" description="CPSase" evidence="9">
    <location>
        <begin position="1"/>
        <end position="199"/>
    </location>
</feature>
<comment type="function">
    <text evidence="9">Small subunit of the glutamine-dependent carbamoyl phosphate synthetase (CPSase). CPSase catalyzes the formation of carbamoyl phosphate from the ammonia moiety of glutamine, carbonate, and phosphate donated by ATP, constituting the first step of 2 biosynthetic pathways, one leading to arginine and/or urea and the other to pyrimidine nucleotides. The small subunit (glutamine amidotransferase) binds and cleaves glutamine to supply the large subunit with the substrate ammonia.</text>
</comment>
<keyword evidence="9" id="KW-0055">Arginine biosynthesis</keyword>
<evidence type="ECO:0000256" key="3">
    <source>
        <dbReference type="ARBA" id="ARBA00022598"/>
    </source>
</evidence>
<dbReference type="InterPro" id="IPR002474">
    <property type="entry name" value="CarbamoylP_synth_ssu_N"/>
</dbReference>
<dbReference type="PRINTS" id="PR00097">
    <property type="entry name" value="ANTSNTHASEII"/>
</dbReference>
<comment type="subunit">
    <text evidence="9">Composed of two chains; the small (or glutamine) chain promotes the hydrolysis of glutamine to ammonia, which is used by the large (or ammonia) chain to synthesize carbamoyl phosphate. Tetramer of heterodimers (alpha,beta)4.</text>
</comment>
<dbReference type="NCBIfam" id="NF009475">
    <property type="entry name" value="PRK12838.1"/>
    <property type="match status" value="1"/>
</dbReference>
<dbReference type="Gene3D" id="3.40.50.880">
    <property type="match status" value="1"/>
</dbReference>
<evidence type="ECO:0000313" key="12">
    <source>
        <dbReference type="Proteomes" id="UP001652503"/>
    </source>
</evidence>
<dbReference type="Pfam" id="PF00988">
    <property type="entry name" value="CPSase_sm_chain"/>
    <property type="match status" value="1"/>
</dbReference>
<evidence type="ECO:0000256" key="9">
    <source>
        <dbReference type="HAMAP-Rule" id="MF_01209"/>
    </source>
</evidence>
<keyword evidence="9" id="KW-0028">Amino-acid biosynthesis</keyword>
<feature type="active site" evidence="9">
    <location>
        <position position="361"/>
    </location>
</feature>
<dbReference type="NCBIfam" id="TIGR01368">
    <property type="entry name" value="CPSaseIIsmall"/>
    <property type="match status" value="1"/>
</dbReference>
<dbReference type="GO" id="GO:0004088">
    <property type="term" value="F:carbamoyl-phosphate synthase (glutamine-hydrolyzing) activity"/>
    <property type="evidence" value="ECO:0007669"/>
    <property type="project" value="UniProtKB-EC"/>
</dbReference>
<dbReference type="PANTHER" id="PTHR43418">
    <property type="entry name" value="MULTIFUNCTIONAL TRYPTOPHAN BIOSYNTHESIS PROTEIN-RELATED"/>
    <property type="match status" value="1"/>
</dbReference>
<organism evidence="11 12">
    <name type="scientific">Albidovulum sediminicola</name>
    <dbReference type="NCBI Taxonomy" id="2984331"/>
    <lineage>
        <taxon>Bacteria</taxon>
        <taxon>Pseudomonadati</taxon>
        <taxon>Pseudomonadota</taxon>
        <taxon>Alphaproteobacteria</taxon>
        <taxon>Rhodobacterales</taxon>
        <taxon>Paracoccaceae</taxon>
        <taxon>Albidovulum</taxon>
    </lineage>
</organism>
<comment type="similarity">
    <text evidence="2 9">Belongs to the CarA family.</text>
</comment>
<keyword evidence="6 9" id="KW-0315">Glutamine amidotransferase</keyword>
<gene>
    <name evidence="9 11" type="primary">carA</name>
    <name evidence="11" type="ORF">OE647_08930</name>
</gene>
<evidence type="ECO:0000259" key="10">
    <source>
        <dbReference type="SMART" id="SM01097"/>
    </source>
</evidence>